<name>A0A3B0Z0U0_9ZZZZ</name>
<keyword evidence="7" id="KW-0479">Metal-binding</keyword>
<feature type="domain" description="Type II secretion system protein GspF" evidence="13">
    <location>
        <begin position="71"/>
        <end position="193"/>
    </location>
</feature>
<evidence type="ECO:0000256" key="7">
    <source>
        <dbReference type="ARBA" id="ARBA00022723"/>
    </source>
</evidence>
<dbReference type="InterPro" id="IPR003004">
    <property type="entry name" value="GspF/PilC"/>
</dbReference>
<feature type="domain" description="Type II secretion system protein GspF" evidence="13">
    <location>
        <begin position="273"/>
        <end position="395"/>
    </location>
</feature>
<dbReference type="PROSITE" id="PS00874">
    <property type="entry name" value="T2SP_F"/>
    <property type="match status" value="1"/>
</dbReference>
<evidence type="ECO:0000256" key="4">
    <source>
        <dbReference type="ARBA" id="ARBA00022475"/>
    </source>
</evidence>
<evidence type="ECO:0000256" key="3">
    <source>
        <dbReference type="ARBA" id="ARBA00022448"/>
    </source>
</evidence>
<keyword evidence="9" id="KW-0653">Protein transport</keyword>
<evidence type="ECO:0000256" key="10">
    <source>
        <dbReference type="ARBA" id="ARBA00022989"/>
    </source>
</evidence>
<evidence type="ECO:0000256" key="5">
    <source>
        <dbReference type="ARBA" id="ARBA00022519"/>
    </source>
</evidence>
<dbReference type="FunFam" id="1.20.81.30:FF:000001">
    <property type="entry name" value="Type II secretion system protein F"/>
    <property type="match status" value="2"/>
</dbReference>
<gene>
    <name evidence="14" type="ORF">MNBD_GAMMA18-1745</name>
</gene>
<keyword evidence="4" id="KW-1003">Cell membrane</keyword>
<dbReference type="PANTHER" id="PTHR30012:SF0">
    <property type="entry name" value="TYPE II SECRETION SYSTEM PROTEIN F-RELATED"/>
    <property type="match status" value="1"/>
</dbReference>
<dbReference type="PRINTS" id="PR00812">
    <property type="entry name" value="BCTERIALGSPF"/>
</dbReference>
<evidence type="ECO:0000256" key="12">
    <source>
        <dbReference type="SAM" id="Phobius"/>
    </source>
</evidence>
<evidence type="ECO:0000256" key="1">
    <source>
        <dbReference type="ARBA" id="ARBA00004429"/>
    </source>
</evidence>
<feature type="transmembrane region" description="Helical" evidence="12">
    <location>
        <begin position="376"/>
        <end position="397"/>
    </location>
</feature>
<comment type="similarity">
    <text evidence="2">Belongs to the GSP F family.</text>
</comment>
<accession>A0A3B0Z0U0</accession>
<keyword evidence="5" id="KW-0997">Cell inner membrane</keyword>
<evidence type="ECO:0000256" key="6">
    <source>
        <dbReference type="ARBA" id="ARBA00022692"/>
    </source>
</evidence>
<evidence type="ECO:0000256" key="9">
    <source>
        <dbReference type="ARBA" id="ARBA00022927"/>
    </source>
</evidence>
<protein>
    <submittedName>
        <fullName evidence="14">General secretion pathway protein F</fullName>
    </submittedName>
</protein>
<keyword evidence="8" id="KW-0106">Calcium</keyword>
<dbReference type="InterPro" id="IPR011850">
    <property type="entry name" value="T2SS_GspF"/>
</dbReference>
<organism evidence="14">
    <name type="scientific">hydrothermal vent metagenome</name>
    <dbReference type="NCBI Taxonomy" id="652676"/>
    <lineage>
        <taxon>unclassified sequences</taxon>
        <taxon>metagenomes</taxon>
        <taxon>ecological metagenomes</taxon>
    </lineage>
</organism>
<dbReference type="GO" id="GO:0015627">
    <property type="term" value="C:type II protein secretion system complex"/>
    <property type="evidence" value="ECO:0007669"/>
    <property type="project" value="InterPro"/>
</dbReference>
<dbReference type="Gene3D" id="1.20.81.30">
    <property type="entry name" value="Type II secretion system (T2SS), domain F"/>
    <property type="match status" value="2"/>
</dbReference>
<dbReference type="InterPro" id="IPR018076">
    <property type="entry name" value="T2SS_GspF_dom"/>
</dbReference>
<feature type="transmembrane region" description="Helical" evidence="12">
    <location>
        <begin position="223"/>
        <end position="242"/>
    </location>
</feature>
<dbReference type="InterPro" id="IPR042094">
    <property type="entry name" value="T2SS_GspF_sf"/>
</dbReference>
<dbReference type="GO" id="GO:0046872">
    <property type="term" value="F:metal ion binding"/>
    <property type="evidence" value="ECO:0007669"/>
    <property type="project" value="UniProtKB-KW"/>
</dbReference>
<evidence type="ECO:0000256" key="11">
    <source>
        <dbReference type="ARBA" id="ARBA00023136"/>
    </source>
</evidence>
<dbReference type="PANTHER" id="PTHR30012">
    <property type="entry name" value="GENERAL SECRETION PATHWAY PROTEIN"/>
    <property type="match status" value="1"/>
</dbReference>
<keyword evidence="3" id="KW-0813">Transport</keyword>
<sequence length="404" mass="44190">MAAFEYSALDDAGREQKGVLEGDAPRQIRQQLRDKGWTPLEVNQVKQKVSRTGFSLSRPTRISNNDLAVITRQLATLIRSGVPIEEALRIASQQANKGRAQAVLVAIRARLLEGHGLAAGMGEFPQIFSEMYRATVAAGEQSGHLDLVLERLADYAEGALQVGQKMMLALIYPLALTLVALGAIMFLTAYVVPQVVEVFEGLDKALPPLTVAVIWVSDMIRSYWLIMAIILVAGMSGFKYLLRIVSFRRQFHRLLLRLPLVSKVLKGVDASRFARTFGTLLGAGVPALEAMNISAQVMSNIPMRDAVEKGARRLREGASLQAALETGGYFPPIMLHLVASGEASGNVEEMLFRSAETLERELDTLRGALLGFMEPIIILLMGGLVMVIVMAILMPILDLNQLIQ</sequence>
<feature type="transmembrane region" description="Helical" evidence="12">
    <location>
        <begin position="170"/>
        <end position="192"/>
    </location>
</feature>
<comment type="subcellular location">
    <subcellularLocation>
        <location evidence="1">Cell inner membrane</location>
        <topology evidence="1">Multi-pass membrane protein</topology>
    </subcellularLocation>
</comment>
<proteinExistence type="inferred from homology"/>
<keyword evidence="6 12" id="KW-0812">Transmembrane</keyword>
<evidence type="ECO:0000256" key="2">
    <source>
        <dbReference type="ARBA" id="ARBA00005745"/>
    </source>
</evidence>
<evidence type="ECO:0000256" key="8">
    <source>
        <dbReference type="ARBA" id="ARBA00022837"/>
    </source>
</evidence>
<dbReference type="GO" id="GO:0005886">
    <property type="term" value="C:plasma membrane"/>
    <property type="evidence" value="ECO:0007669"/>
    <property type="project" value="UniProtKB-SubCell"/>
</dbReference>
<reference evidence="14" key="1">
    <citation type="submission" date="2018-06" db="EMBL/GenBank/DDBJ databases">
        <authorList>
            <person name="Zhirakovskaya E."/>
        </authorList>
    </citation>
    <scope>NUCLEOTIDE SEQUENCE</scope>
</reference>
<dbReference type="Pfam" id="PF00482">
    <property type="entry name" value="T2SSF"/>
    <property type="match status" value="2"/>
</dbReference>
<keyword evidence="10 12" id="KW-1133">Transmembrane helix</keyword>
<evidence type="ECO:0000313" key="14">
    <source>
        <dbReference type="EMBL" id="VAW85301.1"/>
    </source>
</evidence>
<dbReference type="GO" id="GO:0015628">
    <property type="term" value="P:protein secretion by the type II secretion system"/>
    <property type="evidence" value="ECO:0007669"/>
    <property type="project" value="InterPro"/>
</dbReference>
<dbReference type="EMBL" id="UOFP01000086">
    <property type="protein sequence ID" value="VAW85301.1"/>
    <property type="molecule type" value="Genomic_DNA"/>
</dbReference>
<keyword evidence="11 12" id="KW-0472">Membrane</keyword>
<dbReference type="InterPro" id="IPR001992">
    <property type="entry name" value="T2SS_GspF/T4SS_PilC_CS"/>
</dbReference>
<dbReference type="AlphaFoldDB" id="A0A3B0Z0U0"/>
<dbReference type="NCBIfam" id="TIGR02120">
    <property type="entry name" value="GspF"/>
    <property type="match status" value="1"/>
</dbReference>
<evidence type="ECO:0000259" key="13">
    <source>
        <dbReference type="Pfam" id="PF00482"/>
    </source>
</evidence>